<feature type="compositionally biased region" description="Basic and acidic residues" evidence="1">
    <location>
        <begin position="29"/>
        <end position="40"/>
    </location>
</feature>
<reference evidence="3 4" key="1">
    <citation type="submission" date="2018-11" db="EMBL/GenBank/DDBJ databases">
        <title>The Potential of Streptomyces as Biocontrol Agents against the Tomato grey mould, Botrytis cinerea (Gray mold) Frontiers in Microbiology.</title>
        <authorList>
            <person name="Li D."/>
        </authorList>
    </citation>
    <scope>NUCLEOTIDE SEQUENCE [LARGE SCALE GENOMIC DNA]</scope>
    <source>
        <strain evidence="3 4">NEAU-LD23</strain>
    </source>
</reference>
<comment type="caution">
    <text evidence="3">The sequence shown here is derived from an EMBL/GenBank/DDBJ whole genome shotgun (WGS) entry which is preliminary data.</text>
</comment>
<dbReference type="Pfam" id="PF07498">
    <property type="entry name" value="Rho_N"/>
    <property type="match status" value="1"/>
</dbReference>
<dbReference type="GO" id="GO:0006353">
    <property type="term" value="P:DNA-templated transcription termination"/>
    <property type="evidence" value="ECO:0007669"/>
    <property type="project" value="InterPro"/>
</dbReference>
<dbReference type="EMBL" id="RIBZ01000199">
    <property type="protein sequence ID" value="RNG26302.1"/>
    <property type="molecule type" value="Genomic_DNA"/>
</dbReference>
<evidence type="ECO:0000259" key="2">
    <source>
        <dbReference type="Pfam" id="PF07498"/>
    </source>
</evidence>
<evidence type="ECO:0000256" key="1">
    <source>
        <dbReference type="SAM" id="MobiDB-lite"/>
    </source>
</evidence>
<proteinExistence type="predicted"/>
<dbReference type="AlphaFoldDB" id="A0A3M8W869"/>
<evidence type="ECO:0000313" key="4">
    <source>
        <dbReference type="Proteomes" id="UP000275401"/>
    </source>
</evidence>
<gene>
    <name evidence="3" type="ORF">EEJ42_15335</name>
</gene>
<sequence length="63" mass="7143">MPKTTMKSSKRTQRRTMAPKGAKSSGMEARTKEDLYREAQKAGIEGRSQMSKSQLISALRRNR</sequence>
<protein>
    <submittedName>
        <fullName evidence="3">Rho termination factor</fullName>
    </submittedName>
</protein>
<dbReference type="Proteomes" id="UP000275401">
    <property type="component" value="Unassembled WGS sequence"/>
</dbReference>
<name>A0A3M8W869_9ACTN</name>
<accession>A0A3M8W869</accession>
<feature type="region of interest" description="Disordered" evidence="1">
    <location>
        <begin position="1"/>
        <end position="63"/>
    </location>
</feature>
<evidence type="ECO:0000313" key="3">
    <source>
        <dbReference type="EMBL" id="RNG26302.1"/>
    </source>
</evidence>
<dbReference type="InterPro" id="IPR011112">
    <property type="entry name" value="Rho-like_N"/>
</dbReference>
<feature type="domain" description="Rho termination factor-like N-terminal" evidence="2">
    <location>
        <begin position="33"/>
        <end position="60"/>
    </location>
</feature>
<organism evidence="3 4">
    <name type="scientific">Streptomyces botrytidirepellens</name>
    <dbReference type="NCBI Taxonomy" id="2486417"/>
    <lineage>
        <taxon>Bacteria</taxon>
        <taxon>Bacillati</taxon>
        <taxon>Actinomycetota</taxon>
        <taxon>Actinomycetes</taxon>
        <taxon>Kitasatosporales</taxon>
        <taxon>Streptomycetaceae</taxon>
        <taxon>Streptomyces</taxon>
    </lineage>
</organism>
<keyword evidence="4" id="KW-1185">Reference proteome</keyword>
<dbReference type="RefSeq" id="WP_123100500.1">
    <property type="nucleotide sequence ID" value="NZ_RIBZ01000199.1"/>
</dbReference>